<dbReference type="EMBL" id="CP002480">
    <property type="protein sequence ID" value="ADW67905.1"/>
    <property type="molecule type" value="Genomic_DNA"/>
</dbReference>
<dbReference type="PaxDb" id="1198114-AciX9_0837"/>
<feature type="chain" id="PRO_5003234256" description="DUF3108 domain-containing protein" evidence="1">
    <location>
        <begin position="27"/>
        <end position="271"/>
    </location>
</feature>
<accession>E8X139</accession>
<keyword evidence="3" id="KW-1185">Reference proteome</keyword>
<name>E8X139_GRATM</name>
<dbReference type="Gene3D" id="2.40.360.20">
    <property type="match status" value="1"/>
</dbReference>
<gene>
    <name evidence="2" type="ordered locus">AciX9_0837</name>
</gene>
<dbReference type="Proteomes" id="UP000000343">
    <property type="component" value="Chromosome"/>
</dbReference>
<dbReference type="eggNOG" id="ENOG502ZB4S">
    <property type="taxonomic scope" value="Bacteria"/>
</dbReference>
<dbReference type="STRING" id="1198114.AciX9_0837"/>
<dbReference type="AlphaFoldDB" id="E8X139"/>
<evidence type="ECO:0000256" key="1">
    <source>
        <dbReference type="SAM" id="SignalP"/>
    </source>
</evidence>
<evidence type="ECO:0008006" key="4">
    <source>
        <dbReference type="Google" id="ProtNLM"/>
    </source>
</evidence>
<dbReference type="PROSITE" id="PS51257">
    <property type="entry name" value="PROKAR_LIPOPROTEIN"/>
    <property type="match status" value="1"/>
</dbReference>
<feature type="signal peptide" evidence="1">
    <location>
        <begin position="1"/>
        <end position="26"/>
    </location>
</feature>
<dbReference type="Pfam" id="PF11306">
    <property type="entry name" value="DUF3108"/>
    <property type="match status" value="1"/>
</dbReference>
<dbReference type="KEGG" id="acm:AciX9_0837"/>
<dbReference type="HOGENOM" id="CLU_073797_3_0_0"/>
<evidence type="ECO:0000313" key="3">
    <source>
        <dbReference type="Proteomes" id="UP000000343"/>
    </source>
</evidence>
<dbReference type="InterPro" id="IPR021457">
    <property type="entry name" value="DUF3108"/>
</dbReference>
<proteinExistence type="predicted"/>
<reference evidence="3" key="1">
    <citation type="submission" date="2011-01" db="EMBL/GenBank/DDBJ databases">
        <title>Complete sequence of chromosome of Acidobacterium sp. MP5ACTX9.</title>
        <authorList>
            <consortium name="US DOE Joint Genome Institute"/>
            <person name="Lucas S."/>
            <person name="Copeland A."/>
            <person name="Lapidus A."/>
            <person name="Cheng J.-F."/>
            <person name="Goodwin L."/>
            <person name="Pitluck S."/>
            <person name="Teshima H."/>
            <person name="Detter J.C."/>
            <person name="Han C."/>
            <person name="Tapia R."/>
            <person name="Land M."/>
            <person name="Hauser L."/>
            <person name="Kyrpides N."/>
            <person name="Ivanova N."/>
            <person name="Ovchinnikova G."/>
            <person name="Pagani I."/>
            <person name="Rawat S.R."/>
            <person name="Mannisto M."/>
            <person name="Haggblom M.M."/>
            <person name="Woyke T."/>
        </authorList>
    </citation>
    <scope>NUCLEOTIDE SEQUENCE [LARGE SCALE GENOMIC DNA]</scope>
    <source>
        <strain evidence="3">MP5ACTX9</strain>
    </source>
</reference>
<dbReference type="RefSeq" id="WP_013579230.1">
    <property type="nucleotide sequence ID" value="NC_015064.1"/>
</dbReference>
<keyword evidence="1" id="KW-0732">Signal</keyword>
<evidence type="ECO:0000313" key="2">
    <source>
        <dbReference type="EMBL" id="ADW67905.1"/>
    </source>
</evidence>
<organism evidence="3">
    <name type="scientific">Granulicella tundricola (strain ATCC BAA-1859 / DSM 23138 / MP5ACTX9)</name>
    <dbReference type="NCBI Taxonomy" id="1198114"/>
    <lineage>
        <taxon>Bacteria</taxon>
        <taxon>Pseudomonadati</taxon>
        <taxon>Acidobacteriota</taxon>
        <taxon>Terriglobia</taxon>
        <taxon>Terriglobales</taxon>
        <taxon>Acidobacteriaceae</taxon>
        <taxon>Granulicella</taxon>
    </lineage>
</organism>
<protein>
    <recommendedName>
        <fullName evidence="4">DUF3108 domain-containing protein</fullName>
    </recommendedName>
</protein>
<sequence>MLKARTLILFPALVALAACGAANARAQILGLGKPAAPVVIPTLQAPEPGYVFPAKQTLTFSVDWRVFTAGTAVFHLEQNGTQEKVTATADTVGNTNMLFPVVDKFEAGLDTKTGCSTGFSKQLQEGRRKVTSDLTFNYGQGKQYETSKNLVKGTSANRQASIPACVQDSLSAIFYVASRPLVVGQTVGFPLADSMRTVTVNMKVEGKEEIKTPAGTFQTIRVQPTAEEGVVKNRGNIWIWYTDDARHMPVQIRARLFWGTITFHLQSVEAK</sequence>